<name>A0A844YCU9_9SPHN</name>
<dbReference type="Proteomes" id="UP000445582">
    <property type="component" value="Unassembled WGS sequence"/>
</dbReference>
<reference evidence="4 5" key="1">
    <citation type="submission" date="2019-12" db="EMBL/GenBank/DDBJ databases">
        <title>Genomic-based taxomic classification of the family Erythrobacteraceae.</title>
        <authorList>
            <person name="Xu L."/>
        </authorList>
    </citation>
    <scope>NUCLEOTIDE SEQUENCE [LARGE SCALE GENOMIC DNA]</scope>
    <source>
        <strain evidence="4 5">MCCC 1A09965</strain>
    </source>
</reference>
<dbReference type="EMBL" id="WTYN01000001">
    <property type="protein sequence ID" value="MXO61807.1"/>
    <property type="molecule type" value="Genomic_DNA"/>
</dbReference>
<dbReference type="Gene3D" id="3.90.550.10">
    <property type="entry name" value="Spore Coat Polysaccharide Biosynthesis Protein SpsA, Chain A"/>
    <property type="match status" value="1"/>
</dbReference>
<dbReference type="OrthoDB" id="159246at2"/>
<keyword evidence="1 4" id="KW-0808">Transferase</keyword>
<accession>A0A844YCU9</accession>
<dbReference type="PANTHER" id="PTHR19136:SF81">
    <property type="entry name" value="MOLYBDENUM COFACTOR GUANYLYLTRANSFERASE"/>
    <property type="match status" value="1"/>
</dbReference>
<feature type="domain" description="MobA-like NTP transferase" evidence="3">
    <location>
        <begin position="13"/>
        <end position="130"/>
    </location>
</feature>
<proteinExistence type="predicted"/>
<keyword evidence="5" id="KW-1185">Reference proteome</keyword>
<sequence length="263" mass="28634">MSQYPTLPAFDALVLAGSRAEVDPMALIDGYRHKSLIEVSGQSMLERVVTALRQAGAKRVLVSCNHPDVVARALELGAEIVQPAGGPSASVLNALDKTDRPLIVTTADHALLQSDWVVSLMEETPRSADFSLMFARSETIEKAVPGSKRTYYKFADGSWSGCNLFYLRTPAARAVFELWRSAERDRKKPWKLVARLGWRNLFDYLSGKLTAAQAIARVGDRIGVRASVVCAQDGLAAVDVDKPEDLEAVRLMLAPQAPQVALG</sequence>
<comment type="caution">
    <text evidence="4">The sequence shown here is derived from an EMBL/GenBank/DDBJ whole genome shotgun (WGS) entry which is preliminary data.</text>
</comment>
<organism evidence="4 5">
    <name type="scientific">Qipengyuania oceanensis</name>
    <dbReference type="NCBI Taxonomy" id="1463597"/>
    <lineage>
        <taxon>Bacteria</taxon>
        <taxon>Pseudomonadati</taxon>
        <taxon>Pseudomonadota</taxon>
        <taxon>Alphaproteobacteria</taxon>
        <taxon>Sphingomonadales</taxon>
        <taxon>Erythrobacteraceae</taxon>
        <taxon>Qipengyuania</taxon>
    </lineage>
</organism>
<evidence type="ECO:0000256" key="2">
    <source>
        <dbReference type="ARBA" id="ARBA00022842"/>
    </source>
</evidence>
<protein>
    <submittedName>
        <fullName evidence="4">NTP transferase domain-containing protein</fullName>
    </submittedName>
</protein>
<dbReference type="SUPFAM" id="SSF53448">
    <property type="entry name" value="Nucleotide-diphospho-sugar transferases"/>
    <property type="match status" value="1"/>
</dbReference>
<evidence type="ECO:0000256" key="1">
    <source>
        <dbReference type="ARBA" id="ARBA00022679"/>
    </source>
</evidence>
<dbReference type="InterPro" id="IPR029044">
    <property type="entry name" value="Nucleotide-diphossugar_trans"/>
</dbReference>
<dbReference type="GO" id="GO:0016779">
    <property type="term" value="F:nucleotidyltransferase activity"/>
    <property type="evidence" value="ECO:0007669"/>
    <property type="project" value="TreeGrafter"/>
</dbReference>
<evidence type="ECO:0000313" key="4">
    <source>
        <dbReference type="EMBL" id="MXO61807.1"/>
    </source>
</evidence>
<dbReference type="RefSeq" id="WP_160670757.1">
    <property type="nucleotide sequence ID" value="NZ_WTYN01000001.1"/>
</dbReference>
<dbReference type="InterPro" id="IPR025877">
    <property type="entry name" value="MobA-like_NTP_Trfase"/>
</dbReference>
<keyword evidence="2" id="KW-0460">Magnesium</keyword>
<gene>
    <name evidence="4" type="ORF">GRI48_02165</name>
</gene>
<dbReference type="AlphaFoldDB" id="A0A844YCU9"/>
<dbReference type="PANTHER" id="PTHR19136">
    <property type="entry name" value="MOLYBDENUM COFACTOR GUANYLYLTRANSFERASE"/>
    <property type="match status" value="1"/>
</dbReference>
<evidence type="ECO:0000259" key="3">
    <source>
        <dbReference type="Pfam" id="PF12804"/>
    </source>
</evidence>
<dbReference type="Pfam" id="PF12804">
    <property type="entry name" value="NTP_transf_3"/>
    <property type="match status" value="1"/>
</dbReference>
<evidence type="ECO:0000313" key="5">
    <source>
        <dbReference type="Proteomes" id="UP000445582"/>
    </source>
</evidence>